<evidence type="ECO:0000313" key="1">
    <source>
        <dbReference type="EMBL" id="ELZ15392.1"/>
    </source>
</evidence>
<reference evidence="1 2" key="1">
    <citation type="journal article" date="2014" name="PLoS Genet.">
        <title>Phylogenetically driven sequencing of extremely halophilic archaea reveals strategies for static and dynamic osmo-response.</title>
        <authorList>
            <person name="Becker E.A."/>
            <person name="Seitzer P.M."/>
            <person name="Tritt A."/>
            <person name="Larsen D."/>
            <person name="Krusor M."/>
            <person name="Yao A.I."/>
            <person name="Wu D."/>
            <person name="Madern D."/>
            <person name="Eisen J.A."/>
            <person name="Darling A.E."/>
            <person name="Facciotti M.T."/>
        </authorList>
    </citation>
    <scope>NUCLEOTIDE SEQUENCE [LARGE SCALE GENOMIC DNA]</scope>
    <source>
        <strain evidence="1 2">JCM 13891</strain>
    </source>
</reference>
<dbReference type="EMBL" id="AOIS01000057">
    <property type="protein sequence ID" value="ELZ15392.1"/>
    <property type="molecule type" value="Genomic_DNA"/>
</dbReference>
<gene>
    <name evidence="1" type="ORF">C477_16935</name>
</gene>
<keyword evidence="2" id="KW-1185">Reference proteome</keyword>
<name>M0BZ79_9EURY</name>
<dbReference type="Proteomes" id="UP000011657">
    <property type="component" value="Unassembled WGS sequence"/>
</dbReference>
<sequence>MNRVVQAPRDEVVTERDVEFLGAAVGRDALVGPPVHRALIDAAALEDADSGSTSVDRIPERSLVGALEVVIQYVLSSVSASHAASANPSVAPT</sequence>
<dbReference type="AlphaFoldDB" id="M0BZ79"/>
<dbReference type="STRING" id="1227488.C477_16935"/>
<evidence type="ECO:0000313" key="2">
    <source>
        <dbReference type="Proteomes" id="UP000011657"/>
    </source>
</evidence>
<proteinExistence type="predicted"/>
<protein>
    <submittedName>
        <fullName evidence="1">Uncharacterized protein</fullName>
    </submittedName>
</protein>
<accession>M0BZ79</accession>
<organism evidence="1 2">
    <name type="scientific">Haloterrigena salina JCM 13891</name>
    <dbReference type="NCBI Taxonomy" id="1227488"/>
    <lineage>
        <taxon>Archaea</taxon>
        <taxon>Methanobacteriati</taxon>
        <taxon>Methanobacteriota</taxon>
        <taxon>Stenosarchaea group</taxon>
        <taxon>Halobacteria</taxon>
        <taxon>Halobacteriales</taxon>
        <taxon>Natrialbaceae</taxon>
        <taxon>Haloterrigena</taxon>
    </lineage>
</organism>
<comment type="caution">
    <text evidence="1">The sequence shown here is derived from an EMBL/GenBank/DDBJ whole genome shotgun (WGS) entry which is preliminary data.</text>
</comment>